<dbReference type="EMBL" id="GEEE01010998">
    <property type="protein sequence ID" value="JAP52227.1"/>
    <property type="molecule type" value="Transcribed_RNA"/>
</dbReference>
<sequence>MLIVVFSQALDYLWIRRNIYIRVYCASVWSVLLYVNRCWTMRVDDGLYLGVYVLCLSSHVMPCFCVSALQTLLTSQLHGKAACPHKVLHETGLEDLSMLAVCCSSQQPTFPPEYHRFAKHSYLCGNLNVKLTWRQLSPVPVRSFDYSCEYCLLDEIQWMGLV</sequence>
<dbReference type="GO" id="GO:0016740">
    <property type="term" value="F:transferase activity"/>
    <property type="evidence" value="ECO:0007669"/>
    <property type="project" value="UniProtKB-KW"/>
</dbReference>
<dbReference type="AlphaFoldDB" id="A0A0X3PH70"/>
<feature type="transmembrane region" description="Helical" evidence="1">
    <location>
        <begin position="47"/>
        <end position="69"/>
    </location>
</feature>
<name>A0A0X3PH70_SCHSO</name>
<feature type="transmembrane region" description="Helical" evidence="1">
    <location>
        <begin position="19"/>
        <end position="35"/>
    </location>
</feature>
<accession>A0A0X3PH70</accession>
<evidence type="ECO:0000256" key="1">
    <source>
        <dbReference type="SAM" id="Phobius"/>
    </source>
</evidence>
<gene>
    <name evidence="2" type="primary">GSTM5</name>
    <name evidence="2" type="ORF">TR104651</name>
</gene>
<proteinExistence type="predicted"/>
<keyword evidence="1" id="KW-0812">Transmembrane</keyword>
<protein>
    <submittedName>
        <fullName evidence="2">Glutathione S-transferase Mu 5</fullName>
    </submittedName>
</protein>
<organism evidence="2">
    <name type="scientific">Schistocephalus solidus</name>
    <name type="common">Tapeworm</name>
    <dbReference type="NCBI Taxonomy" id="70667"/>
    <lineage>
        <taxon>Eukaryota</taxon>
        <taxon>Metazoa</taxon>
        <taxon>Spiralia</taxon>
        <taxon>Lophotrochozoa</taxon>
        <taxon>Platyhelminthes</taxon>
        <taxon>Cestoda</taxon>
        <taxon>Eucestoda</taxon>
        <taxon>Diphyllobothriidea</taxon>
        <taxon>Diphyllobothriidae</taxon>
        <taxon>Schistocephalus</taxon>
    </lineage>
</organism>
<keyword evidence="2" id="KW-0808">Transferase</keyword>
<keyword evidence="1" id="KW-0472">Membrane</keyword>
<evidence type="ECO:0000313" key="2">
    <source>
        <dbReference type="EMBL" id="JAP46596.1"/>
    </source>
</evidence>
<reference evidence="2" key="1">
    <citation type="submission" date="2016-01" db="EMBL/GenBank/DDBJ databases">
        <title>Reference transcriptome for the parasite Schistocephalus solidus: insights into the molecular evolution of parasitism.</title>
        <authorList>
            <person name="Hebert F.O."/>
            <person name="Grambauer S."/>
            <person name="Barber I."/>
            <person name="Landry C.R."/>
            <person name="Aubin-Horth N."/>
        </authorList>
    </citation>
    <scope>NUCLEOTIDE SEQUENCE</scope>
</reference>
<dbReference type="EMBL" id="GEEE01016629">
    <property type="protein sequence ID" value="JAP46596.1"/>
    <property type="molecule type" value="Transcribed_RNA"/>
</dbReference>
<keyword evidence="1" id="KW-1133">Transmembrane helix</keyword>